<feature type="non-terminal residue" evidence="1">
    <location>
        <position position="35"/>
    </location>
</feature>
<reference evidence="1" key="1">
    <citation type="submission" date="2020-02" db="EMBL/GenBank/DDBJ databases">
        <authorList>
            <person name="Meier V. D."/>
        </authorList>
    </citation>
    <scope>NUCLEOTIDE SEQUENCE</scope>
    <source>
        <strain evidence="1">AVDCRST_MAG59</strain>
    </source>
</reference>
<accession>A0A6J4U953</accession>
<gene>
    <name evidence="1" type="ORF">AVDCRST_MAG59-1074</name>
</gene>
<protein>
    <submittedName>
        <fullName evidence="1">Uncharacterized protein</fullName>
    </submittedName>
</protein>
<sequence length="35" mass="4423">ERVRVRAGNCGFRQRRRCHRVGQRRRGRPRRHQLR</sequence>
<evidence type="ECO:0000313" key="1">
    <source>
        <dbReference type="EMBL" id="CAA9543707.1"/>
    </source>
</evidence>
<dbReference type="EMBL" id="CADCWF010000063">
    <property type="protein sequence ID" value="CAA9543707.1"/>
    <property type="molecule type" value="Genomic_DNA"/>
</dbReference>
<organism evidence="1">
    <name type="scientific">uncultured Thermomicrobiales bacterium</name>
    <dbReference type="NCBI Taxonomy" id="1645740"/>
    <lineage>
        <taxon>Bacteria</taxon>
        <taxon>Pseudomonadati</taxon>
        <taxon>Thermomicrobiota</taxon>
        <taxon>Thermomicrobia</taxon>
        <taxon>Thermomicrobiales</taxon>
        <taxon>environmental samples</taxon>
    </lineage>
</organism>
<dbReference type="AlphaFoldDB" id="A0A6J4U953"/>
<proteinExistence type="predicted"/>
<feature type="non-terminal residue" evidence="1">
    <location>
        <position position="1"/>
    </location>
</feature>
<name>A0A6J4U953_9BACT</name>